<dbReference type="AlphaFoldDB" id="A0ABD3S9F4"/>
<dbReference type="PANTHER" id="PTHR33602">
    <property type="entry name" value="REGULATORY PROTEIN RECX FAMILY PROTEIN"/>
    <property type="match status" value="1"/>
</dbReference>
<dbReference type="Pfam" id="PF21981">
    <property type="entry name" value="RecX_HTH3"/>
    <property type="match status" value="1"/>
</dbReference>
<feature type="domain" description="RecX second three-helical" evidence="6">
    <location>
        <begin position="162"/>
        <end position="202"/>
    </location>
</feature>
<organism evidence="8 9">
    <name type="scientific">Penstemon smallii</name>
    <dbReference type="NCBI Taxonomy" id="265156"/>
    <lineage>
        <taxon>Eukaryota</taxon>
        <taxon>Viridiplantae</taxon>
        <taxon>Streptophyta</taxon>
        <taxon>Embryophyta</taxon>
        <taxon>Tracheophyta</taxon>
        <taxon>Spermatophyta</taxon>
        <taxon>Magnoliopsida</taxon>
        <taxon>eudicotyledons</taxon>
        <taxon>Gunneridae</taxon>
        <taxon>Pentapetalae</taxon>
        <taxon>asterids</taxon>
        <taxon>lamiids</taxon>
        <taxon>Lamiales</taxon>
        <taxon>Plantaginaceae</taxon>
        <taxon>Cheloneae</taxon>
        <taxon>Penstemon</taxon>
    </lineage>
</organism>
<evidence type="ECO:0000313" key="9">
    <source>
        <dbReference type="Proteomes" id="UP001634393"/>
    </source>
</evidence>
<dbReference type="InterPro" id="IPR036388">
    <property type="entry name" value="WH-like_DNA-bd_sf"/>
</dbReference>
<dbReference type="InterPro" id="IPR053925">
    <property type="entry name" value="RecX_HTH_3rd"/>
</dbReference>
<evidence type="ECO:0000256" key="2">
    <source>
        <dbReference type="ARBA" id="ARBA00009695"/>
    </source>
</evidence>
<dbReference type="Gene3D" id="1.10.10.10">
    <property type="entry name" value="Winged helix-like DNA-binding domain superfamily/Winged helix DNA-binding domain"/>
    <property type="match status" value="3"/>
</dbReference>
<evidence type="ECO:0000256" key="5">
    <source>
        <dbReference type="SAM" id="MobiDB-lite"/>
    </source>
</evidence>
<sequence>MKYIPKKSLRSKENESESLPGNYLEVNEEHNGLKMNVEKVDFFKNLHERFSDIESKNHGPQLISNINHGVNLEVEDEIEGDFMVASDELIEVHDDVVGNSSKRGHGIETGKTLQDVEKSTIELLANRAYTALELKKKLQGKRYPLEIVDAVITDFQSRGLINDCLYAETYSRSRWSSSSWGPRRIKQALFKKGVGEVDAEKAIKLVFEESSEDDGDHVSGIAMSKLSIDKLYVQASKQWLRSHGAPNETRKSRIVRWLQYRGFDWNTIKFVLKKLESEYPS</sequence>
<dbReference type="Pfam" id="PF02631">
    <property type="entry name" value="RecX_HTH2"/>
    <property type="match status" value="1"/>
</dbReference>
<proteinExistence type="inferred from homology"/>
<keyword evidence="9" id="KW-1185">Reference proteome</keyword>
<dbReference type="HAMAP" id="MF_01114">
    <property type="entry name" value="RecX"/>
    <property type="match status" value="1"/>
</dbReference>
<dbReference type="InterPro" id="IPR053924">
    <property type="entry name" value="RecX_HTH_2nd"/>
</dbReference>
<protein>
    <recommendedName>
        <fullName evidence="3">Regulatory protein RecX</fullName>
    </recommendedName>
</protein>
<dbReference type="EMBL" id="JBJXBP010000007">
    <property type="protein sequence ID" value="KAL3821154.1"/>
    <property type="molecule type" value="Genomic_DNA"/>
</dbReference>
<keyword evidence="4" id="KW-0963">Cytoplasm</keyword>
<accession>A0ABD3S9F4</accession>
<dbReference type="PANTHER" id="PTHR33602:SF1">
    <property type="entry name" value="REGULATORY PROTEIN RECX FAMILY PROTEIN"/>
    <property type="match status" value="1"/>
</dbReference>
<evidence type="ECO:0000313" key="8">
    <source>
        <dbReference type="EMBL" id="KAL3821154.1"/>
    </source>
</evidence>
<name>A0ABD3S9F4_9LAMI</name>
<dbReference type="GO" id="GO:0005737">
    <property type="term" value="C:cytoplasm"/>
    <property type="evidence" value="ECO:0007669"/>
    <property type="project" value="UniProtKB-SubCell"/>
</dbReference>
<reference evidence="8 9" key="1">
    <citation type="submission" date="2024-12" db="EMBL/GenBank/DDBJ databases">
        <title>The unique morphological basis and parallel evolutionary history of personate flowers in Penstemon.</title>
        <authorList>
            <person name="Depatie T.H."/>
            <person name="Wessinger C.A."/>
        </authorList>
    </citation>
    <scope>NUCLEOTIDE SEQUENCE [LARGE SCALE GENOMIC DNA]</scope>
    <source>
        <strain evidence="8">WTNN_2</strain>
        <tissue evidence="8">Leaf</tissue>
    </source>
</reference>
<comment type="caution">
    <text evidence="8">The sequence shown here is derived from an EMBL/GenBank/DDBJ whole genome shotgun (WGS) entry which is preliminary data.</text>
</comment>
<evidence type="ECO:0000256" key="3">
    <source>
        <dbReference type="ARBA" id="ARBA00018111"/>
    </source>
</evidence>
<feature type="domain" description="RecX third three-helical" evidence="7">
    <location>
        <begin position="229"/>
        <end position="272"/>
    </location>
</feature>
<comment type="subcellular location">
    <subcellularLocation>
        <location evidence="1">Cytoplasm</location>
    </subcellularLocation>
</comment>
<dbReference type="Proteomes" id="UP001634393">
    <property type="component" value="Unassembled WGS sequence"/>
</dbReference>
<gene>
    <name evidence="8" type="ORF">ACJIZ3_007059</name>
</gene>
<evidence type="ECO:0000259" key="7">
    <source>
        <dbReference type="Pfam" id="PF21981"/>
    </source>
</evidence>
<evidence type="ECO:0000259" key="6">
    <source>
        <dbReference type="Pfam" id="PF02631"/>
    </source>
</evidence>
<dbReference type="InterPro" id="IPR003783">
    <property type="entry name" value="Regulatory_RecX"/>
</dbReference>
<evidence type="ECO:0000256" key="4">
    <source>
        <dbReference type="ARBA" id="ARBA00022490"/>
    </source>
</evidence>
<evidence type="ECO:0000256" key="1">
    <source>
        <dbReference type="ARBA" id="ARBA00004496"/>
    </source>
</evidence>
<comment type="similarity">
    <text evidence="2">Belongs to the RecX family.</text>
</comment>
<feature type="region of interest" description="Disordered" evidence="5">
    <location>
        <begin position="1"/>
        <end position="21"/>
    </location>
</feature>